<comment type="caution">
    <text evidence="6">The sequence shown here is derived from an EMBL/GenBank/DDBJ whole genome shotgun (WGS) entry which is preliminary data.</text>
</comment>
<dbReference type="EMBL" id="BMYD01000003">
    <property type="protein sequence ID" value="GHA82010.1"/>
    <property type="molecule type" value="Genomic_DNA"/>
</dbReference>
<evidence type="ECO:0000259" key="5">
    <source>
        <dbReference type="Pfam" id="PF01212"/>
    </source>
</evidence>
<dbReference type="InterPro" id="IPR015424">
    <property type="entry name" value="PyrdxlP-dep_Trfase"/>
</dbReference>
<dbReference type="GO" id="GO:0005829">
    <property type="term" value="C:cytosol"/>
    <property type="evidence" value="ECO:0007669"/>
    <property type="project" value="TreeGrafter"/>
</dbReference>
<dbReference type="Gene3D" id="3.40.640.10">
    <property type="entry name" value="Type I PLP-dependent aspartate aminotransferase-like (Major domain)"/>
    <property type="match status" value="1"/>
</dbReference>
<dbReference type="Proteomes" id="UP000646426">
    <property type="component" value="Unassembled WGS sequence"/>
</dbReference>
<feature type="domain" description="Aromatic amino acid beta-eliminating lyase/threonine aldolase" evidence="5">
    <location>
        <begin position="57"/>
        <end position="317"/>
    </location>
</feature>
<keyword evidence="4" id="KW-0663">Pyridoxal phosphate</keyword>
<dbReference type="Pfam" id="PF01212">
    <property type="entry name" value="Beta_elim_lyase"/>
    <property type="match status" value="1"/>
</dbReference>
<name>A0A918W8U2_9GAMM</name>
<dbReference type="SUPFAM" id="SSF53383">
    <property type="entry name" value="PLP-dependent transferases"/>
    <property type="match status" value="1"/>
</dbReference>
<comment type="similarity">
    <text evidence="2">Belongs to the threonine aldolase family.</text>
</comment>
<protein>
    <recommendedName>
        <fullName evidence="5">Aromatic amino acid beta-eliminating lyase/threonine aldolase domain-containing protein</fullName>
    </recommendedName>
</protein>
<evidence type="ECO:0000256" key="3">
    <source>
        <dbReference type="ARBA" id="ARBA00011881"/>
    </source>
</evidence>
<sequence length="388" mass="41873">MDRRRFLAASAAATSAPWLGGAPLPVAHAAPAHAPSSASTRVDFTTDGLALDPREYAAVLHEMSIEAPLEADGYSRGGLVAELERTFAQRLGKPAALFVPTGTLANLLAVRALAGTSRRVLVQLDSHLYNDSGDGAATLAGLTLLPVAGRDGGLTRDDLAPWLDRSASGRVATPVGALSIENPVRRDNHRMLDVDELVRISELARERGVRLHLDGARLFNLPQHSKRSVRGHAALFDTVYVSLWKNFNAASGAVLAGPTEVIDGLHHARRMFGGALPQAWPQIAPVRRFLDRYEYDYARAWATAERVFERLQADARFRVTRLPNGTSRVFVDVAGVDPDAFAARLDAAGLALAPPLPDTTRFWLQINPTWLRRTPDAIAAVMLEAAAA</sequence>
<dbReference type="AlphaFoldDB" id="A0A918W8U2"/>
<dbReference type="GO" id="GO:0008732">
    <property type="term" value="F:L-allo-threonine aldolase activity"/>
    <property type="evidence" value="ECO:0007669"/>
    <property type="project" value="TreeGrafter"/>
</dbReference>
<reference evidence="6" key="2">
    <citation type="submission" date="2020-09" db="EMBL/GenBank/DDBJ databases">
        <authorList>
            <person name="Sun Q."/>
            <person name="Kim S."/>
        </authorList>
    </citation>
    <scope>NUCLEOTIDE SEQUENCE</scope>
    <source>
        <strain evidence="6">KCTC 23077</strain>
    </source>
</reference>
<comment type="cofactor">
    <cofactor evidence="1">
        <name>pyridoxal 5'-phosphate</name>
        <dbReference type="ChEBI" id="CHEBI:597326"/>
    </cofactor>
</comment>
<proteinExistence type="inferred from homology"/>
<dbReference type="RefSeq" id="WP_189456034.1">
    <property type="nucleotide sequence ID" value="NZ_BMYD01000003.1"/>
</dbReference>
<evidence type="ECO:0000256" key="2">
    <source>
        <dbReference type="ARBA" id="ARBA00006966"/>
    </source>
</evidence>
<dbReference type="InterPro" id="IPR001597">
    <property type="entry name" value="ArAA_b-elim_lyase/Thr_aldolase"/>
</dbReference>
<evidence type="ECO:0000256" key="1">
    <source>
        <dbReference type="ARBA" id="ARBA00001933"/>
    </source>
</evidence>
<gene>
    <name evidence="6" type="ORF">GCM10007067_19890</name>
</gene>
<dbReference type="PANTHER" id="PTHR48097">
    <property type="entry name" value="L-THREONINE ALDOLASE-RELATED"/>
    <property type="match status" value="1"/>
</dbReference>
<comment type="subunit">
    <text evidence="3">Homotetramer.</text>
</comment>
<dbReference type="PANTHER" id="PTHR48097:SF9">
    <property type="entry name" value="L-THREONINE ALDOLASE"/>
    <property type="match status" value="1"/>
</dbReference>
<dbReference type="GO" id="GO:0006567">
    <property type="term" value="P:L-threonine catabolic process"/>
    <property type="evidence" value="ECO:0007669"/>
    <property type="project" value="TreeGrafter"/>
</dbReference>
<dbReference type="GO" id="GO:0006545">
    <property type="term" value="P:glycine biosynthetic process"/>
    <property type="evidence" value="ECO:0007669"/>
    <property type="project" value="TreeGrafter"/>
</dbReference>
<organism evidence="6 7">
    <name type="scientific">Cognatilysobacter bugurensis</name>
    <dbReference type="NCBI Taxonomy" id="543356"/>
    <lineage>
        <taxon>Bacteria</taxon>
        <taxon>Pseudomonadati</taxon>
        <taxon>Pseudomonadota</taxon>
        <taxon>Gammaproteobacteria</taxon>
        <taxon>Lysobacterales</taxon>
        <taxon>Lysobacteraceae</taxon>
        <taxon>Cognatilysobacter</taxon>
    </lineage>
</organism>
<evidence type="ECO:0000313" key="6">
    <source>
        <dbReference type="EMBL" id="GHA82010.1"/>
    </source>
</evidence>
<reference evidence="6" key="1">
    <citation type="journal article" date="2014" name="Int. J. Syst. Evol. Microbiol.">
        <title>Complete genome sequence of Corynebacterium casei LMG S-19264T (=DSM 44701T), isolated from a smear-ripened cheese.</title>
        <authorList>
            <consortium name="US DOE Joint Genome Institute (JGI-PGF)"/>
            <person name="Walter F."/>
            <person name="Albersmeier A."/>
            <person name="Kalinowski J."/>
            <person name="Ruckert C."/>
        </authorList>
    </citation>
    <scope>NUCLEOTIDE SEQUENCE</scope>
    <source>
        <strain evidence="6">KCTC 23077</strain>
    </source>
</reference>
<evidence type="ECO:0000313" key="7">
    <source>
        <dbReference type="Proteomes" id="UP000646426"/>
    </source>
</evidence>
<dbReference type="InterPro" id="IPR015421">
    <property type="entry name" value="PyrdxlP-dep_Trfase_major"/>
</dbReference>
<evidence type="ECO:0000256" key="4">
    <source>
        <dbReference type="ARBA" id="ARBA00022898"/>
    </source>
</evidence>
<dbReference type="PROSITE" id="PS51318">
    <property type="entry name" value="TAT"/>
    <property type="match status" value="1"/>
</dbReference>
<dbReference type="InterPro" id="IPR006311">
    <property type="entry name" value="TAT_signal"/>
</dbReference>
<accession>A0A918W8U2</accession>
<keyword evidence="7" id="KW-1185">Reference proteome</keyword>